<dbReference type="STRING" id="318586.Pden_0275"/>
<dbReference type="EMBL" id="CP000489">
    <property type="protein sequence ID" value="ABL68389.1"/>
    <property type="molecule type" value="Genomic_DNA"/>
</dbReference>
<accession>A1AYP5</accession>
<keyword evidence="2" id="KW-1185">Reference proteome</keyword>
<dbReference type="KEGG" id="pde:Pden_0275"/>
<dbReference type="HOGENOM" id="CLU_782668_0_0_5"/>
<reference evidence="2" key="1">
    <citation type="submission" date="2006-12" db="EMBL/GenBank/DDBJ databases">
        <title>Complete sequence of chromosome 1 of Paracoccus denitrificans PD1222.</title>
        <authorList>
            <person name="Copeland A."/>
            <person name="Lucas S."/>
            <person name="Lapidus A."/>
            <person name="Barry K."/>
            <person name="Detter J.C."/>
            <person name="Glavina del Rio T."/>
            <person name="Hammon N."/>
            <person name="Israni S."/>
            <person name="Dalin E."/>
            <person name="Tice H."/>
            <person name="Pitluck S."/>
            <person name="Munk A.C."/>
            <person name="Brettin T."/>
            <person name="Bruce D."/>
            <person name="Han C."/>
            <person name="Tapia R."/>
            <person name="Gilna P."/>
            <person name="Schmutz J."/>
            <person name="Larimer F."/>
            <person name="Land M."/>
            <person name="Hauser L."/>
            <person name="Kyrpides N."/>
            <person name="Lykidis A."/>
            <person name="Spiro S."/>
            <person name="Richardson D.J."/>
            <person name="Moir J.W.B."/>
            <person name="Ferguson S.J."/>
            <person name="van Spanning R.J.M."/>
            <person name="Richardson P."/>
        </authorList>
    </citation>
    <scope>NUCLEOTIDE SEQUENCE [LARGE SCALE GENOMIC DNA]</scope>
    <source>
        <strain evidence="2">Pd 1222</strain>
    </source>
</reference>
<dbReference type="EnsemblBacteria" id="ABL68389">
    <property type="protein sequence ID" value="ABL68389"/>
    <property type="gene ID" value="Pden_0275"/>
</dbReference>
<protein>
    <submittedName>
        <fullName evidence="1">Uncharacterized protein</fullName>
    </submittedName>
</protein>
<evidence type="ECO:0000313" key="1">
    <source>
        <dbReference type="EMBL" id="ABL68389.1"/>
    </source>
</evidence>
<proteinExistence type="predicted"/>
<name>A1AYP5_PARDP</name>
<evidence type="ECO:0000313" key="2">
    <source>
        <dbReference type="Proteomes" id="UP000000361"/>
    </source>
</evidence>
<dbReference type="Proteomes" id="UP000000361">
    <property type="component" value="Chromosome 1"/>
</dbReference>
<dbReference type="AlphaFoldDB" id="A1AYP5"/>
<organism evidence="1 2">
    <name type="scientific">Paracoccus denitrificans (strain Pd 1222)</name>
    <dbReference type="NCBI Taxonomy" id="318586"/>
    <lineage>
        <taxon>Bacteria</taxon>
        <taxon>Pseudomonadati</taxon>
        <taxon>Pseudomonadota</taxon>
        <taxon>Alphaproteobacteria</taxon>
        <taxon>Rhodobacterales</taxon>
        <taxon>Paracoccaceae</taxon>
        <taxon>Paracoccus</taxon>
    </lineage>
</organism>
<sequence length="354" mass="39161">MGDAINAAYTLPEDRLSLPATNGAPLDDDLTPGTQTFTDEIRENYAAPPPGVVNAAARATGLIVFDPPSQESTNYVYTDVPWFTHRGSTFRALPVDISATVFNSLVGPCLFEPVATNSWGMLVWRYIGDKPIHSFLQGQMAMRVRTSGTTNDAFHKLILNLRTWDAPHMEAGGQSNGRRFLSTFIGSYQQPVKMTDYEGMNDECLPLTQAVWTAHNAEPDRFVGYDNGYFDEGSGEVLLTTEGGSPVGAEVRTTKWIDVSDIDASERCLAVWVAGKSRRSRMQWKDSNGDVHFYPVMSRDQHCRRVFRLPHGAQEVRFHYSGPGDDVSSIAVKRMRSTPLPLGSIGRGIRWPPG</sequence>
<gene>
    <name evidence="1" type="ordered locus">Pden_0275</name>
</gene>